<gene>
    <name evidence="2" type="ORF">H0I76_02335</name>
</gene>
<protein>
    <submittedName>
        <fullName evidence="2">DUF4164 family protein</fullName>
    </submittedName>
</protein>
<reference evidence="2" key="1">
    <citation type="submission" date="2020-12" db="EMBL/GenBank/DDBJ databases">
        <title>Bacterial taxonomy.</title>
        <authorList>
            <person name="Pan X."/>
        </authorList>
    </citation>
    <scope>NUCLEOTIDE SEQUENCE</scope>
    <source>
        <strain evidence="2">M0105</strain>
    </source>
</reference>
<name>A0A8J7M455_9RHOB</name>
<evidence type="ECO:0000313" key="2">
    <source>
        <dbReference type="EMBL" id="MBK0398016.1"/>
    </source>
</evidence>
<dbReference type="Proteomes" id="UP000655420">
    <property type="component" value="Unassembled WGS sequence"/>
</dbReference>
<dbReference type="AlphaFoldDB" id="A0A8J7M455"/>
<accession>A0A8J7M455</accession>
<sequence length="92" mass="9451">MAKLEEAVGRLTAALEQLERAVGDSGSSASGGEAGGRIAALVAERDRLAAEVERLERQVAEDAELRTEAAEAVRAALGDLRAVAGEQGGRHG</sequence>
<keyword evidence="3" id="KW-1185">Reference proteome</keyword>
<dbReference type="EMBL" id="JAEHHL010000001">
    <property type="protein sequence ID" value="MBK0398016.1"/>
    <property type="molecule type" value="Genomic_DNA"/>
</dbReference>
<evidence type="ECO:0000256" key="1">
    <source>
        <dbReference type="SAM" id="Coils"/>
    </source>
</evidence>
<feature type="coiled-coil region" evidence="1">
    <location>
        <begin position="1"/>
        <end position="72"/>
    </location>
</feature>
<keyword evidence="1" id="KW-0175">Coiled coil</keyword>
<proteinExistence type="predicted"/>
<comment type="caution">
    <text evidence="2">The sequence shown here is derived from an EMBL/GenBank/DDBJ whole genome shotgun (WGS) entry which is preliminary data.</text>
</comment>
<dbReference type="Pfam" id="PF13747">
    <property type="entry name" value="DUF4164"/>
    <property type="match status" value="1"/>
</dbReference>
<organism evidence="2 3">
    <name type="scientific">Thermohalobaculum xanthum</name>
    <dbReference type="NCBI Taxonomy" id="2753746"/>
    <lineage>
        <taxon>Bacteria</taxon>
        <taxon>Pseudomonadati</taxon>
        <taxon>Pseudomonadota</taxon>
        <taxon>Alphaproteobacteria</taxon>
        <taxon>Rhodobacterales</taxon>
        <taxon>Paracoccaceae</taxon>
        <taxon>Thermohalobaculum</taxon>
    </lineage>
</organism>
<dbReference type="RefSeq" id="WP_200606487.1">
    <property type="nucleotide sequence ID" value="NZ_JAEHHL010000001.1"/>
</dbReference>
<evidence type="ECO:0000313" key="3">
    <source>
        <dbReference type="Proteomes" id="UP000655420"/>
    </source>
</evidence>
<dbReference type="InterPro" id="IPR025310">
    <property type="entry name" value="DUF4164"/>
</dbReference>